<proteinExistence type="predicted"/>
<dbReference type="Proteomes" id="UP000027222">
    <property type="component" value="Unassembled WGS sequence"/>
</dbReference>
<evidence type="ECO:0000313" key="3">
    <source>
        <dbReference type="Proteomes" id="UP000027222"/>
    </source>
</evidence>
<gene>
    <name evidence="2" type="ORF">GALMADRAFT_155880</name>
</gene>
<reference evidence="3" key="1">
    <citation type="journal article" date="2014" name="Proc. Natl. Acad. Sci. U.S.A.">
        <title>Extensive sampling of basidiomycete genomes demonstrates inadequacy of the white-rot/brown-rot paradigm for wood decay fungi.</title>
        <authorList>
            <person name="Riley R."/>
            <person name="Salamov A.A."/>
            <person name="Brown D.W."/>
            <person name="Nagy L.G."/>
            <person name="Floudas D."/>
            <person name="Held B.W."/>
            <person name="Levasseur A."/>
            <person name="Lombard V."/>
            <person name="Morin E."/>
            <person name="Otillar R."/>
            <person name="Lindquist E.A."/>
            <person name="Sun H."/>
            <person name="LaButti K.M."/>
            <person name="Schmutz J."/>
            <person name="Jabbour D."/>
            <person name="Luo H."/>
            <person name="Baker S.E."/>
            <person name="Pisabarro A.G."/>
            <person name="Walton J.D."/>
            <person name="Blanchette R.A."/>
            <person name="Henrissat B."/>
            <person name="Martin F."/>
            <person name="Cullen D."/>
            <person name="Hibbett D.S."/>
            <person name="Grigoriev I.V."/>
        </authorList>
    </citation>
    <scope>NUCLEOTIDE SEQUENCE [LARGE SCALE GENOMIC DNA]</scope>
    <source>
        <strain evidence="3">CBS 339.88</strain>
    </source>
</reference>
<feature type="compositionally biased region" description="Polar residues" evidence="1">
    <location>
        <begin position="88"/>
        <end position="116"/>
    </location>
</feature>
<feature type="region of interest" description="Disordered" evidence="1">
    <location>
        <begin position="88"/>
        <end position="124"/>
    </location>
</feature>
<keyword evidence="3" id="KW-1185">Reference proteome</keyword>
<organism evidence="2 3">
    <name type="scientific">Galerina marginata (strain CBS 339.88)</name>
    <dbReference type="NCBI Taxonomy" id="685588"/>
    <lineage>
        <taxon>Eukaryota</taxon>
        <taxon>Fungi</taxon>
        <taxon>Dikarya</taxon>
        <taxon>Basidiomycota</taxon>
        <taxon>Agaricomycotina</taxon>
        <taxon>Agaricomycetes</taxon>
        <taxon>Agaricomycetidae</taxon>
        <taxon>Agaricales</taxon>
        <taxon>Agaricineae</taxon>
        <taxon>Strophariaceae</taxon>
        <taxon>Galerina</taxon>
    </lineage>
</organism>
<evidence type="ECO:0000313" key="2">
    <source>
        <dbReference type="EMBL" id="KDR77251.1"/>
    </source>
</evidence>
<dbReference type="EMBL" id="KL142377">
    <property type="protein sequence ID" value="KDR77251.1"/>
    <property type="molecule type" value="Genomic_DNA"/>
</dbReference>
<dbReference type="AlphaFoldDB" id="A0A067T282"/>
<sequence>MPKEFGPKTSKAKKMVRRALHKSLDELPPDSTKNSFTNRIVVAGSGNPPSSMGCFGVSGEDSRTHLIQAVDDIDYREMQRLDRQIRVLQSTSESNPLSHSNVTRHPGRHSSSTTAGRKSSRMAFSRASASYGSGGMQEFPSLGPYSYPSHCSYPSRSAYPSNDFQGFSSYTPGAEGAAPYTRQLPIREAQITHHAQSAREFAFDAYQAEPFYPGYGSSTTMMGDNVKIGLNPGYPQQPPVFGLPNYPNSHAVPFTGSSYPTEVASHGTELTSCPHTSESDLIAVNQFEDNTFPVDHSVYFSVPQNLDEQPDILYPGPPFVPAPLLQAIYRSPNYTSNGDEVYYHGSRPYQTDDVRRFF</sequence>
<accession>A0A067T282</accession>
<evidence type="ECO:0000256" key="1">
    <source>
        <dbReference type="SAM" id="MobiDB-lite"/>
    </source>
</evidence>
<name>A0A067T282_GALM3</name>
<protein>
    <submittedName>
        <fullName evidence="2">Uncharacterized protein</fullName>
    </submittedName>
</protein>
<dbReference type="HOGENOM" id="CLU_773977_0_0_1"/>